<feature type="region of interest" description="Disordered" evidence="1">
    <location>
        <begin position="1"/>
        <end position="59"/>
    </location>
</feature>
<feature type="compositionally biased region" description="Polar residues" evidence="1">
    <location>
        <begin position="11"/>
        <end position="21"/>
    </location>
</feature>
<gene>
    <name evidence="2" type="ORF">PV662_27350</name>
</gene>
<keyword evidence="3" id="KW-1185">Reference proteome</keyword>
<accession>A0ABU4NLA3</accession>
<evidence type="ECO:0000256" key="1">
    <source>
        <dbReference type="SAM" id="MobiDB-lite"/>
    </source>
</evidence>
<protein>
    <submittedName>
        <fullName evidence="2">Uncharacterized protein</fullName>
    </submittedName>
</protein>
<dbReference type="RefSeq" id="WP_046708319.1">
    <property type="nucleotide sequence ID" value="NZ_JARAUR010000131.1"/>
</dbReference>
<comment type="caution">
    <text evidence="2">The sequence shown here is derived from an EMBL/GenBank/DDBJ whole genome shotgun (WGS) entry which is preliminary data.</text>
</comment>
<dbReference type="Proteomes" id="UP001271274">
    <property type="component" value="Unassembled WGS sequence"/>
</dbReference>
<evidence type="ECO:0000313" key="3">
    <source>
        <dbReference type="Proteomes" id="UP001271274"/>
    </source>
</evidence>
<reference evidence="2 3" key="1">
    <citation type="journal article" date="2023" name="Microb. Genom.">
        <title>Mesoterricola silvestris gen. nov., sp. nov., Mesoterricola sediminis sp. nov., Geothrix oryzae sp. nov., Geothrix edaphica sp. nov., Geothrix rubra sp. nov., and Geothrix limicola sp. nov., six novel members of Acidobacteriota isolated from soils.</title>
        <authorList>
            <person name="Weisberg A.J."/>
            <person name="Pearce E."/>
            <person name="Kramer C.G."/>
            <person name="Chang J.H."/>
            <person name="Clarke C.R."/>
        </authorList>
    </citation>
    <scope>NUCLEOTIDE SEQUENCE [LARGE SCALE GENOMIC DNA]</scope>
    <source>
        <strain evidence="2 3">ID09-01A</strain>
    </source>
</reference>
<evidence type="ECO:0000313" key="2">
    <source>
        <dbReference type="EMBL" id="MDX3703410.1"/>
    </source>
</evidence>
<dbReference type="EMBL" id="JARAYU010000010">
    <property type="protein sequence ID" value="MDX3703410.1"/>
    <property type="molecule type" value="Genomic_DNA"/>
</dbReference>
<name>A0ABU4NLA3_9ACTN</name>
<organism evidence="2 3">
    <name type="scientific">Streptomyces europaeiscabiei</name>
    <dbReference type="NCBI Taxonomy" id="146819"/>
    <lineage>
        <taxon>Bacteria</taxon>
        <taxon>Bacillati</taxon>
        <taxon>Actinomycetota</taxon>
        <taxon>Actinomycetes</taxon>
        <taxon>Kitasatosporales</taxon>
        <taxon>Streptomycetaceae</taxon>
        <taxon>Streptomyces</taxon>
    </lineage>
</organism>
<proteinExistence type="predicted"/>
<sequence length="59" mass="5840">MSAGPDEGTTVLLTPDTTGGTATAYVEPGRIANGGGPVASESRDPALIPAGDTRDAREV</sequence>